<dbReference type="Proteomes" id="UP000313359">
    <property type="component" value="Unassembled WGS sequence"/>
</dbReference>
<keyword evidence="2" id="KW-1185">Reference proteome</keyword>
<dbReference type="OrthoDB" id="2746750at2759"/>
<proteinExistence type="predicted"/>
<protein>
    <submittedName>
        <fullName evidence="1">Uncharacterized protein</fullName>
    </submittedName>
</protein>
<accession>A0A5C2S3W9</accession>
<dbReference type="EMBL" id="ML122276">
    <property type="protein sequence ID" value="RPD58187.1"/>
    <property type="molecule type" value="Genomic_DNA"/>
</dbReference>
<sequence>MSLTMKPLEQLDAENHSHESREEVAFYVRVKARYVEIEYWYERLFASHDIGDFERDMLPDTYDGARLWASLAAGDINNARRSIDSIFPFGSTDEILGHLKKYKEEVQQSLAALVPKQVAKALLPATVPKRRGNQQKQECPGDMLERASVFFSCTSCGERALPWSKVNVHWHERHPDIHFFDDGGWPRKKLHVRFWEEGHQTVQKILAVLRFGSQTSAAHLDSLVKSGRLYCACGDPSLELPDELIWAKLVKHLHVHLEMNYAFKNTHLMVFKGRVVTWIDDHRLQDCIKCLPLHADTSTSSHRFSADAATRTRVERHLDKIVNPVCAVCRALAADVTTPSELATIAQSCLSRNADAIVYHLKAKHGRDFREEDVTSKSS</sequence>
<reference evidence="1" key="1">
    <citation type="journal article" date="2018" name="Genome Biol. Evol.">
        <title>Genomics and development of Lentinus tigrinus, a white-rot wood-decaying mushroom with dimorphic fruiting bodies.</title>
        <authorList>
            <person name="Wu B."/>
            <person name="Xu Z."/>
            <person name="Knudson A."/>
            <person name="Carlson A."/>
            <person name="Chen N."/>
            <person name="Kovaka S."/>
            <person name="LaButti K."/>
            <person name="Lipzen A."/>
            <person name="Pennachio C."/>
            <person name="Riley R."/>
            <person name="Schakwitz W."/>
            <person name="Umezawa K."/>
            <person name="Ohm R.A."/>
            <person name="Grigoriev I.V."/>
            <person name="Nagy L.G."/>
            <person name="Gibbons J."/>
            <person name="Hibbett D."/>
        </authorList>
    </citation>
    <scope>NUCLEOTIDE SEQUENCE [LARGE SCALE GENOMIC DNA]</scope>
    <source>
        <strain evidence="1">ALCF2SS1-6</strain>
    </source>
</reference>
<evidence type="ECO:0000313" key="1">
    <source>
        <dbReference type="EMBL" id="RPD58187.1"/>
    </source>
</evidence>
<name>A0A5C2S3W9_9APHY</name>
<evidence type="ECO:0000313" key="2">
    <source>
        <dbReference type="Proteomes" id="UP000313359"/>
    </source>
</evidence>
<dbReference type="AlphaFoldDB" id="A0A5C2S3W9"/>
<organism evidence="1 2">
    <name type="scientific">Lentinus tigrinus ALCF2SS1-6</name>
    <dbReference type="NCBI Taxonomy" id="1328759"/>
    <lineage>
        <taxon>Eukaryota</taxon>
        <taxon>Fungi</taxon>
        <taxon>Dikarya</taxon>
        <taxon>Basidiomycota</taxon>
        <taxon>Agaricomycotina</taxon>
        <taxon>Agaricomycetes</taxon>
        <taxon>Polyporales</taxon>
        <taxon>Polyporaceae</taxon>
        <taxon>Lentinus</taxon>
    </lineage>
</organism>
<gene>
    <name evidence="1" type="ORF">L227DRAFT_602037</name>
</gene>
<dbReference type="STRING" id="1328759.A0A5C2S3W9"/>